<protein>
    <submittedName>
        <fullName evidence="3">Universal stress protein</fullName>
    </submittedName>
</protein>
<proteinExistence type="inferred from homology"/>
<gene>
    <name evidence="3" type="ORF">C7R54_28400</name>
</gene>
<dbReference type="CDD" id="cd00293">
    <property type="entry name" value="USP-like"/>
    <property type="match status" value="1"/>
</dbReference>
<dbReference type="PANTHER" id="PTHR46268:SF15">
    <property type="entry name" value="UNIVERSAL STRESS PROTEIN HP_0031"/>
    <property type="match status" value="1"/>
</dbReference>
<dbReference type="Pfam" id="PF00582">
    <property type="entry name" value="Usp"/>
    <property type="match status" value="2"/>
</dbReference>
<dbReference type="OrthoDB" id="9804721at2"/>
<reference evidence="3 4" key="1">
    <citation type="journal article" date="2017" name="Int. J. Syst. Evol. Microbiol.">
        <title>Achromobacter aloeverae sp. nov., isolated from the root of Aloe vera (L.) Burm.f.</title>
        <authorList>
            <person name="Kuncharoen N."/>
            <person name="Muramatsu Y."/>
            <person name="Shibata C."/>
            <person name="Kamakura Y."/>
            <person name="Nakagawa Y."/>
            <person name="Tanasupawat S."/>
        </authorList>
    </citation>
    <scope>NUCLEOTIDE SEQUENCE [LARGE SCALE GENOMIC DNA]</scope>
    <source>
        <strain evidence="3 4">AVA-1</strain>
    </source>
</reference>
<dbReference type="Gene3D" id="3.40.50.12370">
    <property type="match status" value="1"/>
</dbReference>
<dbReference type="AlphaFoldDB" id="A0A4Q1HCK3"/>
<dbReference type="PRINTS" id="PR01438">
    <property type="entry name" value="UNVRSLSTRESS"/>
</dbReference>
<accession>A0A4Q1HCK3</accession>
<evidence type="ECO:0000313" key="4">
    <source>
        <dbReference type="Proteomes" id="UP000290849"/>
    </source>
</evidence>
<dbReference type="Proteomes" id="UP000290849">
    <property type="component" value="Unassembled WGS sequence"/>
</dbReference>
<dbReference type="InterPro" id="IPR006016">
    <property type="entry name" value="UspA"/>
</dbReference>
<dbReference type="PANTHER" id="PTHR46268">
    <property type="entry name" value="STRESS RESPONSE PROTEIN NHAX"/>
    <property type="match status" value="1"/>
</dbReference>
<comment type="caution">
    <text evidence="3">The sequence shown here is derived from an EMBL/GenBank/DDBJ whole genome shotgun (WGS) entry which is preliminary data.</text>
</comment>
<keyword evidence="4" id="KW-1185">Reference proteome</keyword>
<feature type="domain" description="UspA" evidence="2">
    <location>
        <begin position="1"/>
        <end position="143"/>
    </location>
</feature>
<dbReference type="InterPro" id="IPR006015">
    <property type="entry name" value="Universal_stress_UspA"/>
</dbReference>
<feature type="domain" description="UspA" evidence="2">
    <location>
        <begin position="217"/>
        <end position="272"/>
    </location>
</feature>
<evidence type="ECO:0000313" key="3">
    <source>
        <dbReference type="EMBL" id="RXN83395.1"/>
    </source>
</evidence>
<sequence length="274" mass="29911">MFKRIAVHLDDDAACTRRVRAAAQAARDHAATLVGIYTSYLPPQYAYDEGIVPDDVYAVLQRRLTDNRNAARERLQQAAREAGVPVLWRAPEGSPAEALARHARTCDLLVLGQSGEDDPESVVTPYFTESVIMTLGRPVLIIPATGDLPPLGHNILFCWDQGREAARALSDADPVLRRANEVLALSVTSRPVAPAARDDLLDYFSAHGYPIPQRLVRDGHQSDVGRIILECADERGADLVIMGAYGHHRLREWVMGGACSAVLRAATVPVLLSH</sequence>
<comment type="similarity">
    <text evidence="1">Belongs to the universal stress protein A family.</text>
</comment>
<dbReference type="SUPFAM" id="SSF52402">
    <property type="entry name" value="Adenine nucleotide alpha hydrolases-like"/>
    <property type="match status" value="2"/>
</dbReference>
<evidence type="ECO:0000256" key="1">
    <source>
        <dbReference type="ARBA" id="ARBA00008791"/>
    </source>
</evidence>
<dbReference type="RefSeq" id="WP_129154289.1">
    <property type="nucleotide sequence ID" value="NZ_JBHSDO010000003.1"/>
</dbReference>
<organism evidence="3 4">
    <name type="scientific">Achromobacter aloeverae</name>
    <dbReference type="NCBI Taxonomy" id="1750518"/>
    <lineage>
        <taxon>Bacteria</taxon>
        <taxon>Pseudomonadati</taxon>
        <taxon>Pseudomonadota</taxon>
        <taxon>Betaproteobacteria</taxon>
        <taxon>Burkholderiales</taxon>
        <taxon>Alcaligenaceae</taxon>
        <taxon>Achromobacter</taxon>
    </lineage>
</organism>
<evidence type="ECO:0000259" key="2">
    <source>
        <dbReference type="Pfam" id="PF00582"/>
    </source>
</evidence>
<name>A0A4Q1HCK3_9BURK</name>
<dbReference type="EMBL" id="PYAL01000010">
    <property type="protein sequence ID" value="RXN83395.1"/>
    <property type="molecule type" value="Genomic_DNA"/>
</dbReference>